<dbReference type="GO" id="GO:0004065">
    <property type="term" value="F:arylsulfatase activity"/>
    <property type="evidence" value="ECO:0007669"/>
    <property type="project" value="UniProtKB-EC"/>
</dbReference>
<name>A0A5C5Z5M1_9BACT</name>
<dbReference type="InterPro" id="IPR017850">
    <property type="entry name" value="Alkaline_phosphatase_core_sf"/>
</dbReference>
<dbReference type="OrthoDB" id="9771966at2"/>
<dbReference type="PANTHER" id="PTHR42693">
    <property type="entry name" value="ARYLSULFATASE FAMILY MEMBER"/>
    <property type="match status" value="1"/>
</dbReference>
<keyword evidence="4" id="KW-0732">Signal</keyword>
<dbReference type="CDD" id="cd16027">
    <property type="entry name" value="SGSH"/>
    <property type="match status" value="1"/>
</dbReference>
<evidence type="ECO:0000256" key="4">
    <source>
        <dbReference type="SAM" id="SignalP"/>
    </source>
</evidence>
<comment type="similarity">
    <text evidence="1">Belongs to the sulfatase family.</text>
</comment>
<evidence type="ECO:0000259" key="5">
    <source>
        <dbReference type="Pfam" id="PF00884"/>
    </source>
</evidence>
<dbReference type="PANTHER" id="PTHR42693:SF53">
    <property type="entry name" value="ENDO-4-O-SULFATASE"/>
    <property type="match status" value="1"/>
</dbReference>
<dbReference type="EC" id="3.1.6.1" evidence="6"/>
<dbReference type="SUPFAM" id="SSF53649">
    <property type="entry name" value="Alkaline phosphatase-like"/>
    <property type="match status" value="1"/>
</dbReference>
<evidence type="ECO:0000313" key="6">
    <source>
        <dbReference type="EMBL" id="TWT82366.1"/>
    </source>
</evidence>
<evidence type="ECO:0000313" key="7">
    <source>
        <dbReference type="Proteomes" id="UP000315010"/>
    </source>
</evidence>
<proteinExistence type="inferred from homology"/>
<dbReference type="Gene3D" id="3.40.720.10">
    <property type="entry name" value="Alkaline Phosphatase, subunit A"/>
    <property type="match status" value="1"/>
</dbReference>
<sequence length="623" mass="69562" precursor="true">MHIKTHLLAIAALNILLASVCNAADKPNILWLFQEDTSPWIGCYGDPINEDWTPNIDAMANRGVRFSRAFVPFPVCSACRSSIAVGANAIRFGAHEHRSRRGPQKTYLPEGLKTIAELMREANYFTFNVGKTDYNFAEAGDGIYSPISKANVKTPWRDCPDGQAFFGQIQLKGGKSNTTKFPQAKKTDPAAVTVPADYPQNELYREVVAQHYDTIRSEDEVIGGILERLKADGMLQSTIVVYFSDHGANNLVRHKQMPTEGGLHVPFIIQGPEPWVPQRGIVRDDLVNMIDLTATSLAWAGIDLPSWLEGRDLFANDFQSRTFVAGAKDRLDHTIDRVRTIRTDRYRYTRNYFLDRVFLQPQYRDSKPYLKSLRAAYADGTLAPKLAEIYFGERPAEELYDVIEDPAQVNNLVNDPSLADVLKEHRGILDKWLALGDLGAGNEPDEELRRNGENTKWGIGVNAEYERIRSDSDGDGLSDTWEEQNDRDPQDGKLLFAFDCGGWQTEGWKSNGDVTNIAGDQGFLNFELLASKASLLRHGLNLDTAKNQGAMQIRMRCKDDTSLFVSANGKSLGSIDVTASDSFTEYRLPLAGDTWKGVINNLKIDLVGKKGTTVTIDWIRTVE</sequence>
<dbReference type="AlphaFoldDB" id="A0A5C5Z5M1"/>
<evidence type="ECO:0000256" key="3">
    <source>
        <dbReference type="SAM" id="MobiDB-lite"/>
    </source>
</evidence>
<dbReference type="InterPro" id="IPR000917">
    <property type="entry name" value="Sulfatase_N"/>
</dbReference>
<feature type="region of interest" description="Disordered" evidence="3">
    <location>
        <begin position="470"/>
        <end position="490"/>
    </location>
</feature>
<feature type="domain" description="Sulfatase N-terminal" evidence="5">
    <location>
        <begin position="27"/>
        <end position="302"/>
    </location>
</feature>
<evidence type="ECO:0000256" key="1">
    <source>
        <dbReference type="ARBA" id="ARBA00008779"/>
    </source>
</evidence>
<feature type="compositionally biased region" description="Acidic residues" evidence="3">
    <location>
        <begin position="473"/>
        <end position="483"/>
    </location>
</feature>
<dbReference type="InterPro" id="IPR050738">
    <property type="entry name" value="Sulfatase"/>
</dbReference>
<protein>
    <submittedName>
        <fullName evidence="6">Arylsulfatase</fullName>
        <ecNumber evidence="6">3.1.6.1</ecNumber>
    </submittedName>
</protein>
<comment type="caution">
    <text evidence="6">The sequence shown here is derived from an EMBL/GenBank/DDBJ whole genome shotgun (WGS) entry which is preliminary data.</text>
</comment>
<accession>A0A5C5Z5M1</accession>
<dbReference type="RefSeq" id="WP_146398831.1">
    <property type="nucleotide sequence ID" value="NZ_SJPJ01000001.1"/>
</dbReference>
<reference evidence="6 7" key="1">
    <citation type="submission" date="2019-02" db="EMBL/GenBank/DDBJ databases">
        <title>Deep-cultivation of Planctomycetes and their phenomic and genomic characterization uncovers novel biology.</title>
        <authorList>
            <person name="Wiegand S."/>
            <person name="Jogler M."/>
            <person name="Boedeker C."/>
            <person name="Pinto D."/>
            <person name="Vollmers J."/>
            <person name="Rivas-Marin E."/>
            <person name="Kohn T."/>
            <person name="Peeters S.H."/>
            <person name="Heuer A."/>
            <person name="Rast P."/>
            <person name="Oberbeckmann S."/>
            <person name="Bunk B."/>
            <person name="Jeske O."/>
            <person name="Meyerdierks A."/>
            <person name="Storesund J.E."/>
            <person name="Kallscheuer N."/>
            <person name="Luecker S."/>
            <person name="Lage O.M."/>
            <person name="Pohl T."/>
            <person name="Merkel B.J."/>
            <person name="Hornburger P."/>
            <person name="Mueller R.-W."/>
            <person name="Bruemmer F."/>
            <person name="Labrenz M."/>
            <person name="Spormann A.M."/>
            <person name="Op Den Camp H."/>
            <person name="Overmann J."/>
            <person name="Amann R."/>
            <person name="Jetten M.S.M."/>
            <person name="Mascher T."/>
            <person name="Medema M.H."/>
            <person name="Devos D.P."/>
            <person name="Kaster A.-K."/>
            <person name="Ovreas L."/>
            <person name="Rohde M."/>
            <person name="Galperin M.Y."/>
            <person name="Jogler C."/>
        </authorList>
    </citation>
    <scope>NUCLEOTIDE SEQUENCE [LARGE SCALE GENOMIC DNA]</scope>
    <source>
        <strain evidence="6 7">CA13</strain>
    </source>
</reference>
<feature type="signal peptide" evidence="4">
    <location>
        <begin position="1"/>
        <end position="23"/>
    </location>
</feature>
<organism evidence="6 7">
    <name type="scientific">Novipirellula herctigrandis</name>
    <dbReference type="NCBI Taxonomy" id="2527986"/>
    <lineage>
        <taxon>Bacteria</taxon>
        <taxon>Pseudomonadati</taxon>
        <taxon>Planctomycetota</taxon>
        <taxon>Planctomycetia</taxon>
        <taxon>Pirellulales</taxon>
        <taxon>Pirellulaceae</taxon>
        <taxon>Novipirellula</taxon>
    </lineage>
</organism>
<dbReference type="Pfam" id="PF00884">
    <property type="entry name" value="Sulfatase"/>
    <property type="match status" value="1"/>
</dbReference>
<dbReference type="Proteomes" id="UP000315010">
    <property type="component" value="Unassembled WGS sequence"/>
</dbReference>
<dbReference type="EMBL" id="SJPJ01000001">
    <property type="protein sequence ID" value="TWT82366.1"/>
    <property type="molecule type" value="Genomic_DNA"/>
</dbReference>
<keyword evidence="2 6" id="KW-0378">Hydrolase</keyword>
<evidence type="ECO:0000256" key="2">
    <source>
        <dbReference type="ARBA" id="ARBA00022801"/>
    </source>
</evidence>
<gene>
    <name evidence="6" type="ORF">CA13_38280</name>
</gene>
<keyword evidence="7" id="KW-1185">Reference proteome</keyword>
<feature type="chain" id="PRO_5022755408" evidence="4">
    <location>
        <begin position="24"/>
        <end position="623"/>
    </location>
</feature>